<dbReference type="Proteomes" id="UP001175226">
    <property type="component" value="Unassembled WGS sequence"/>
</dbReference>
<feature type="domain" description="F-box" evidence="1">
    <location>
        <begin position="18"/>
        <end position="54"/>
    </location>
</feature>
<organism evidence="2 3">
    <name type="scientific">Armillaria borealis</name>
    <dbReference type="NCBI Taxonomy" id="47425"/>
    <lineage>
        <taxon>Eukaryota</taxon>
        <taxon>Fungi</taxon>
        <taxon>Dikarya</taxon>
        <taxon>Basidiomycota</taxon>
        <taxon>Agaricomycotina</taxon>
        <taxon>Agaricomycetes</taxon>
        <taxon>Agaricomycetidae</taxon>
        <taxon>Agaricales</taxon>
        <taxon>Marasmiineae</taxon>
        <taxon>Physalacriaceae</taxon>
        <taxon>Armillaria</taxon>
    </lineage>
</organism>
<name>A0AA39IYZ5_9AGAR</name>
<evidence type="ECO:0000259" key="1">
    <source>
        <dbReference type="Pfam" id="PF00646"/>
    </source>
</evidence>
<proteinExistence type="predicted"/>
<reference evidence="2" key="1">
    <citation type="submission" date="2023-06" db="EMBL/GenBank/DDBJ databases">
        <authorList>
            <consortium name="Lawrence Berkeley National Laboratory"/>
            <person name="Ahrendt S."/>
            <person name="Sahu N."/>
            <person name="Indic B."/>
            <person name="Wong-Bajracharya J."/>
            <person name="Merenyi Z."/>
            <person name="Ke H.-M."/>
            <person name="Monk M."/>
            <person name="Kocsube S."/>
            <person name="Drula E."/>
            <person name="Lipzen A."/>
            <person name="Balint B."/>
            <person name="Henrissat B."/>
            <person name="Andreopoulos B."/>
            <person name="Martin F.M."/>
            <person name="Harder C.B."/>
            <person name="Rigling D."/>
            <person name="Ford K.L."/>
            <person name="Foster G.D."/>
            <person name="Pangilinan J."/>
            <person name="Papanicolaou A."/>
            <person name="Barry K."/>
            <person name="LaButti K."/>
            <person name="Viragh M."/>
            <person name="Koriabine M."/>
            <person name="Yan M."/>
            <person name="Riley R."/>
            <person name="Champramary S."/>
            <person name="Plett K.L."/>
            <person name="Tsai I.J."/>
            <person name="Slot J."/>
            <person name="Sipos G."/>
            <person name="Plett J."/>
            <person name="Nagy L.G."/>
            <person name="Grigoriev I.V."/>
        </authorList>
    </citation>
    <scope>NUCLEOTIDE SEQUENCE</scope>
    <source>
        <strain evidence="2">FPL87.14</strain>
    </source>
</reference>
<dbReference type="InterPro" id="IPR001810">
    <property type="entry name" value="F-box_dom"/>
</dbReference>
<dbReference type="CDD" id="cd09917">
    <property type="entry name" value="F-box_SF"/>
    <property type="match status" value="1"/>
</dbReference>
<dbReference type="InterPro" id="IPR036047">
    <property type="entry name" value="F-box-like_dom_sf"/>
</dbReference>
<comment type="caution">
    <text evidence="2">The sequence shown here is derived from an EMBL/GenBank/DDBJ whole genome shotgun (WGS) entry which is preliminary data.</text>
</comment>
<keyword evidence="3" id="KW-1185">Reference proteome</keyword>
<evidence type="ECO:0000313" key="3">
    <source>
        <dbReference type="Proteomes" id="UP001175226"/>
    </source>
</evidence>
<accession>A0AA39IYZ5</accession>
<dbReference type="Pfam" id="PF00646">
    <property type="entry name" value="F-box"/>
    <property type="match status" value="1"/>
</dbReference>
<gene>
    <name evidence="2" type="ORF">EV421DRAFT_1447357</name>
</gene>
<protein>
    <recommendedName>
        <fullName evidence="1">F-box domain-containing protein</fullName>
    </recommendedName>
</protein>
<dbReference type="SUPFAM" id="SSF81383">
    <property type="entry name" value="F-box domain"/>
    <property type="match status" value="1"/>
</dbReference>
<sequence>MNNKISRKLQKTGRVELMDLSLDLWLEIFRLIFPADLLQLARTNKGFRDIIMKRSSIPIWRVARSNLSGLPAPFPYMSEPAWANLLFFKSCERCAKETTAPINWLYRIRLCEACAAKEIISLDQCCGKHSDIGRLISLSFSPGKRTFCYKKEALAVQKHYLSLDTYARGKYVSERRAHLEALDELTDIAQSWHAAYITELESGASEASETQPAIMMELNEFEYEEDDSWTKAPVPFDERQYVKQTPLTETVWCNIKRDFITSLDAAKARKIALEREDLLAARAELCAPILRDYSNHSDRLPCDEALPNLQDFVLLEPLSHIIQQPSYIELDKDGFMSLIPHLPGMMSQWRQKITEKFLSIFPGASRLGGPLAVHVARCSSCPAILFYPQVLAHHCMTKSPQSTSSKAWDCNVLLFDGRLAAIVKDVVLVLGRDVETTTASELDELDMYIHCQDCDTSRYRHGQYPLFGWRRLISHVYQAKTTKCASRTNLRPVSSQWTKSSECFIVGGHRDEYIWCCWHCRGTENQSQVMYHSAIKAHLVKEHGITQSSANVDYYKELGASPGISGFTLTVCSDCD</sequence>
<evidence type="ECO:0000313" key="2">
    <source>
        <dbReference type="EMBL" id="KAK0433090.1"/>
    </source>
</evidence>
<dbReference type="EMBL" id="JAUEPT010000085">
    <property type="protein sequence ID" value="KAK0433090.1"/>
    <property type="molecule type" value="Genomic_DNA"/>
</dbReference>
<dbReference type="AlphaFoldDB" id="A0AA39IYZ5"/>